<dbReference type="Pfam" id="PF01374">
    <property type="entry name" value="Glyco_hydro_46"/>
    <property type="match status" value="1"/>
</dbReference>
<dbReference type="InterPro" id="IPR023346">
    <property type="entry name" value="Lysozyme-like_dom_sf"/>
</dbReference>
<protein>
    <submittedName>
        <fullName evidence="1">Chitosanase</fullName>
    </submittedName>
</protein>
<proteinExistence type="predicted"/>
<accession>A0ABS8W9L8</accession>
<dbReference type="Proteomes" id="UP001201273">
    <property type="component" value="Unassembled WGS sequence"/>
</dbReference>
<sequence>MSLHYNPHKPPTQASPQPVAVANNANKLANQEVIERIWRIINVFETGKTSGNYHALVVMQDGKGNTRQITYGRSQTTEQGKLIDLIRLYCTNQGRYKTELAPYLNKIKRQPLADNNHFKQLLIQAGQHDPIMQQSQDQFFSQHYWQPAYHWAQQQGFVCPLSWLVIYDSYIHSGHIMAFLRKRFAAKTPRHQGNEQQWISQYTQTRHHWLSNHSKPLLRNTRYRTQCLLNQIELNNWQLDQLPIIAHGVAVS</sequence>
<comment type="caution">
    <text evidence="1">The sequence shown here is derived from an EMBL/GenBank/DDBJ whole genome shotgun (WGS) entry which is preliminary data.</text>
</comment>
<organism evidence="1 2">
    <name type="scientific">Motilimonas cestriensis</name>
    <dbReference type="NCBI Taxonomy" id="2742685"/>
    <lineage>
        <taxon>Bacteria</taxon>
        <taxon>Pseudomonadati</taxon>
        <taxon>Pseudomonadota</taxon>
        <taxon>Gammaproteobacteria</taxon>
        <taxon>Alteromonadales</taxon>
        <taxon>Alteromonadales genera incertae sedis</taxon>
        <taxon>Motilimonas</taxon>
    </lineage>
</organism>
<dbReference type="SUPFAM" id="SSF53955">
    <property type="entry name" value="Lysozyme-like"/>
    <property type="match status" value="1"/>
</dbReference>
<name>A0ABS8W9L8_9GAMM</name>
<dbReference type="InterPro" id="IPR000400">
    <property type="entry name" value="Glyco_hydro_46"/>
</dbReference>
<dbReference type="RefSeq" id="WP_233052418.1">
    <property type="nucleotide sequence ID" value="NZ_JAIMJA010000007.1"/>
</dbReference>
<dbReference type="EMBL" id="JAIMJA010000007">
    <property type="protein sequence ID" value="MCE2594908.1"/>
    <property type="molecule type" value="Genomic_DNA"/>
</dbReference>
<evidence type="ECO:0000313" key="2">
    <source>
        <dbReference type="Proteomes" id="UP001201273"/>
    </source>
</evidence>
<dbReference type="Gene3D" id="1.20.141.10">
    <property type="entry name" value="Chitosanase, subunit A, domain 1"/>
    <property type="match status" value="1"/>
</dbReference>
<reference evidence="1 2" key="1">
    <citation type="journal article" date="2022" name="Environ. Microbiol. Rep.">
        <title>Eco-phylogenetic analyses reveal divergent evolution of vitamin B12 metabolism in the marine bacterial family 'Psychromonadaceae'.</title>
        <authorList>
            <person name="Jin X."/>
            <person name="Yang Y."/>
            <person name="Cao H."/>
            <person name="Gao B."/>
            <person name="Zhao Z."/>
        </authorList>
    </citation>
    <scope>NUCLEOTIDE SEQUENCE [LARGE SCALE GENOMIC DNA]</scope>
    <source>
        <strain evidence="1 2">MKS20</strain>
    </source>
</reference>
<keyword evidence="2" id="KW-1185">Reference proteome</keyword>
<gene>
    <name evidence="1" type="ORF">K6Y31_08780</name>
</gene>
<evidence type="ECO:0000313" key="1">
    <source>
        <dbReference type="EMBL" id="MCE2594908.1"/>
    </source>
</evidence>